<reference evidence="1" key="1">
    <citation type="submission" date="2016-10" db="EMBL/GenBank/DDBJ databases">
        <authorList>
            <person name="Benchimol M."/>
            <person name="Almeida L.G."/>
            <person name="Vasconcelos A.T."/>
            <person name="Perreira-Neves A."/>
            <person name="Rosa I.A."/>
            <person name="Tasca T."/>
            <person name="Bogo M.R."/>
            <person name="de Souza W."/>
        </authorList>
    </citation>
    <scope>NUCLEOTIDE SEQUENCE [LARGE SCALE GENOMIC DNA]</scope>
    <source>
        <strain evidence="1">K</strain>
    </source>
</reference>
<proteinExistence type="predicted"/>
<dbReference type="Proteomes" id="UP000179807">
    <property type="component" value="Unassembled WGS sequence"/>
</dbReference>
<dbReference type="VEuPathDB" id="TrichDB:TRFO_40561"/>
<name>A0A1J4J2Z5_9EUKA</name>
<sequence>MTATEGFEFKKDRWPQYKSLYAQLTALDKLENIYTTGKITSQEHNEIIQEIHKSIQMLEETLGLLDDGVIKFAQITKIPIHYIQPALISGLFESKISGANIGALGQQLGNLITGFYDIVSIKNNKILKSSIHGCLKSIIICLQRLKISGRGEVNEHIHLIEAKLSKYKEDTFVLSEDDRHEMLLSRGPLMDAIYRQLEEMYSGENNNIKKGIECGAKHKTFFDAVSMATLNVGEVRVFYNEFYTSLKKFGNFSEKAEIESIFLKYSVILGKYDPSEYLSNEDREKIQNSQGELAELLFPEF</sequence>
<evidence type="ECO:0000313" key="2">
    <source>
        <dbReference type="Proteomes" id="UP000179807"/>
    </source>
</evidence>
<dbReference type="RefSeq" id="XP_068346250.1">
    <property type="nucleotide sequence ID" value="XM_068513284.1"/>
</dbReference>
<gene>
    <name evidence="1" type="ORF">TRFO_40561</name>
</gene>
<evidence type="ECO:0000313" key="1">
    <source>
        <dbReference type="EMBL" id="OHS93113.1"/>
    </source>
</evidence>
<dbReference type="EMBL" id="MLAK01001431">
    <property type="protein sequence ID" value="OHS93113.1"/>
    <property type="molecule type" value="Genomic_DNA"/>
</dbReference>
<keyword evidence="2" id="KW-1185">Reference proteome</keyword>
<organism evidence="1 2">
    <name type="scientific">Tritrichomonas foetus</name>
    <dbReference type="NCBI Taxonomy" id="1144522"/>
    <lineage>
        <taxon>Eukaryota</taxon>
        <taxon>Metamonada</taxon>
        <taxon>Parabasalia</taxon>
        <taxon>Tritrichomonadida</taxon>
        <taxon>Tritrichomonadidae</taxon>
        <taxon>Tritrichomonas</taxon>
    </lineage>
</organism>
<dbReference type="GeneID" id="94847988"/>
<accession>A0A1J4J2Z5</accession>
<dbReference type="AlphaFoldDB" id="A0A1J4J2Z5"/>
<protein>
    <submittedName>
        <fullName evidence="1">Uncharacterized protein</fullName>
    </submittedName>
</protein>
<comment type="caution">
    <text evidence="1">The sequence shown here is derived from an EMBL/GenBank/DDBJ whole genome shotgun (WGS) entry which is preliminary data.</text>
</comment>